<protein>
    <submittedName>
        <fullName evidence="2">Uncharacterized protein</fullName>
    </submittedName>
</protein>
<comment type="caution">
    <text evidence="2">The sequence shown here is derived from an EMBL/GenBank/DDBJ whole genome shotgun (WGS) entry which is preliminary data.</text>
</comment>
<feature type="compositionally biased region" description="Basic and acidic residues" evidence="1">
    <location>
        <begin position="47"/>
        <end position="59"/>
    </location>
</feature>
<gene>
    <name evidence="2" type="ORF">C0Q70_04683</name>
</gene>
<evidence type="ECO:0000313" key="2">
    <source>
        <dbReference type="EMBL" id="PVD33427.1"/>
    </source>
</evidence>
<dbReference type="Proteomes" id="UP000245119">
    <property type="component" value="Linkage Group LG3"/>
</dbReference>
<dbReference type="EMBL" id="PZQS01000003">
    <property type="protein sequence ID" value="PVD33427.1"/>
    <property type="molecule type" value="Genomic_DNA"/>
</dbReference>
<feature type="region of interest" description="Disordered" evidence="1">
    <location>
        <begin position="30"/>
        <end position="59"/>
    </location>
</feature>
<evidence type="ECO:0000256" key="1">
    <source>
        <dbReference type="SAM" id="MobiDB-lite"/>
    </source>
</evidence>
<accession>A0A2T7PJ45</accession>
<dbReference type="AlphaFoldDB" id="A0A2T7PJ45"/>
<organism evidence="2 3">
    <name type="scientific">Pomacea canaliculata</name>
    <name type="common">Golden apple snail</name>
    <dbReference type="NCBI Taxonomy" id="400727"/>
    <lineage>
        <taxon>Eukaryota</taxon>
        <taxon>Metazoa</taxon>
        <taxon>Spiralia</taxon>
        <taxon>Lophotrochozoa</taxon>
        <taxon>Mollusca</taxon>
        <taxon>Gastropoda</taxon>
        <taxon>Caenogastropoda</taxon>
        <taxon>Architaenioglossa</taxon>
        <taxon>Ampullarioidea</taxon>
        <taxon>Ampullariidae</taxon>
        <taxon>Pomacea</taxon>
    </lineage>
</organism>
<sequence>MLPLQLAESPSTQSVLDPTTGWQLYNGCTEKQASPATPTGDPEPLEEFDKVSECGRQLSCDKDEKPNTFINK</sequence>
<name>A0A2T7PJ45_POMCA</name>
<keyword evidence="3" id="KW-1185">Reference proteome</keyword>
<reference evidence="2 3" key="1">
    <citation type="submission" date="2018-04" db="EMBL/GenBank/DDBJ databases">
        <title>The genome of golden apple snail Pomacea canaliculata provides insight into stress tolerance and invasive adaptation.</title>
        <authorList>
            <person name="Liu C."/>
            <person name="Liu B."/>
            <person name="Ren Y."/>
            <person name="Zhang Y."/>
            <person name="Wang H."/>
            <person name="Li S."/>
            <person name="Jiang F."/>
            <person name="Yin L."/>
            <person name="Zhang G."/>
            <person name="Qian W."/>
            <person name="Fan W."/>
        </authorList>
    </citation>
    <scope>NUCLEOTIDE SEQUENCE [LARGE SCALE GENOMIC DNA]</scope>
    <source>
        <strain evidence="2">SZHN2017</strain>
        <tissue evidence="2">Muscle</tissue>
    </source>
</reference>
<evidence type="ECO:0000313" key="3">
    <source>
        <dbReference type="Proteomes" id="UP000245119"/>
    </source>
</evidence>
<proteinExistence type="predicted"/>